<protein>
    <submittedName>
        <fullName evidence="2">Uncharacterized protein</fullName>
    </submittedName>
</protein>
<organism evidence="1 2">
    <name type="scientific">Heterorhabditis bacteriophora</name>
    <name type="common">Entomopathogenic nematode worm</name>
    <dbReference type="NCBI Taxonomy" id="37862"/>
    <lineage>
        <taxon>Eukaryota</taxon>
        <taxon>Metazoa</taxon>
        <taxon>Ecdysozoa</taxon>
        <taxon>Nematoda</taxon>
        <taxon>Chromadorea</taxon>
        <taxon>Rhabditida</taxon>
        <taxon>Rhabditina</taxon>
        <taxon>Rhabditomorpha</taxon>
        <taxon>Strongyloidea</taxon>
        <taxon>Heterorhabditidae</taxon>
        <taxon>Heterorhabditis</taxon>
    </lineage>
</organism>
<sequence>MSYWNTSYNIAFTLLYIHNEIFPNVKFFHSSNRIFIKCNMISIRFRKLKR</sequence>
<name>A0A1I7WFB8_HETBA</name>
<reference evidence="2" key="1">
    <citation type="submission" date="2016-11" db="UniProtKB">
        <authorList>
            <consortium name="WormBaseParasite"/>
        </authorList>
    </citation>
    <scope>IDENTIFICATION</scope>
</reference>
<accession>A0A1I7WFB8</accession>
<evidence type="ECO:0000313" key="2">
    <source>
        <dbReference type="WBParaSite" id="Hba_03660"/>
    </source>
</evidence>
<evidence type="ECO:0000313" key="1">
    <source>
        <dbReference type="Proteomes" id="UP000095283"/>
    </source>
</evidence>
<dbReference type="AlphaFoldDB" id="A0A1I7WFB8"/>
<dbReference type="WBParaSite" id="Hba_03660">
    <property type="protein sequence ID" value="Hba_03660"/>
    <property type="gene ID" value="Hba_03660"/>
</dbReference>
<keyword evidence="1" id="KW-1185">Reference proteome</keyword>
<proteinExistence type="predicted"/>
<dbReference type="Proteomes" id="UP000095283">
    <property type="component" value="Unplaced"/>
</dbReference>